<dbReference type="InterPro" id="IPR016024">
    <property type="entry name" value="ARM-type_fold"/>
</dbReference>
<proteinExistence type="predicted"/>
<sequence length="622" mass="69432">RNNQVSLDIIKVLIEACHRDLNLFSKYVVRILNMVLDTKDVQLINLTCETFVVFANYHDGSTLGVDSELTVDYERLVQKFATFYDPSDNDDQQTTQLRYIGQRAMHAAVTSPALYASDFATQVELIMPPLITALANIGHPVDSTKTGPAPTNIHTGTVDKNTVDLLATNTFVLIFNKANGSAVRATLKPLFTFFDTNQKWWPSNLATSSMELVLDSLQPQFRYMLVSELLQQLESSKSGGENYMNEKSASIITTLDRLLNANIPLVGISVLEVLNSLFTHLVKSLSGHMSSSDTIAQQLDPNHNPDSEEMTIEYAVNHGLVHSIGGLASQIYYQNQLNDITGYIITKLRVGTALDQVDGLPVVQYRRIALKCLNLILSGTKQTAETDDHDNQAYPTSVSLDVWIPAFGLLTDRQSETRVDIADALIRYLDETSKNSDEEAELLSSGGSASGAAACQRAAAALVVEWLDMIADFYGINRLKEYIDRIKRERILAREYSSVFLPETADRLAGVSSFEDVERGNTKTVECFVDRHLIVEIFSKDSPLRDEEDTHGLDLESKLYAEWGSEVFVSHERSFRIRTSRNMDDLKPKLTIPWSSTDYNASIFICTSCKDSFKNPKIMVVC</sequence>
<dbReference type="Pfam" id="PF21052">
    <property type="entry name" value="EFR3_ARM"/>
    <property type="match status" value="1"/>
</dbReference>
<reference evidence="1 2" key="1">
    <citation type="submission" date="2024-04" db="EMBL/GenBank/DDBJ databases">
        <title>Symmetric and asymmetric DNA N6-adenine methylation regulates different biological responses in Mucorales.</title>
        <authorList>
            <consortium name="Lawrence Berkeley National Laboratory"/>
            <person name="Lax C."/>
            <person name="Mondo S.J."/>
            <person name="Osorio-Concepcion M."/>
            <person name="Muszewska A."/>
            <person name="Corrochano-Luque M."/>
            <person name="Gutierrez G."/>
            <person name="Riley R."/>
            <person name="Lipzen A."/>
            <person name="Guo J."/>
            <person name="Hundley H."/>
            <person name="Amirebrahimi M."/>
            <person name="Ng V."/>
            <person name="Lorenzo-Gutierrez D."/>
            <person name="Binder U."/>
            <person name="Yang J."/>
            <person name="Song Y."/>
            <person name="Canovas D."/>
            <person name="Navarro E."/>
            <person name="Freitag M."/>
            <person name="Gabaldon T."/>
            <person name="Grigoriev I.V."/>
            <person name="Corrochano L.M."/>
            <person name="Nicolas F.E."/>
            <person name="Garre V."/>
        </authorList>
    </citation>
    <scope>NUCLEOTIDE SEQUENCE [LARGE SCALE GENOMIC DNA]</scope>
    <source>
        <strain evidence="1 2">L51</strain>
    </source>
</reference>
<evidence type="ECO:0000313" key="1">
    <source>
        <dbReference type="EMBL" id="KAL0086306.1"/>
    </source>
</evidence>
<accession>A0ABR3B0L4</accession>
<dbReference type="PANTHER" id="PTHR47766:SF1">
    <property type="entry name" value="PROTEIN EFR3"/>
    <property type="match status" value="1"/>
</dbReference>
<evidence type="ECO:0000313" key="2">
    <source>
        <dbReference type="Proteomes" id="UP001448207"/>
    </source>
</evidence>
<feature type="non-terminal residue" evidence="1">
    <location>
        <position position="1"/>
    </location>
</feature>
<gene>
    <name evidence="1" type="ORF">J3Q64DRAFT_1639106</name>
</gene>
<dbReference type="Proteomes" id="UP001448207">
    <property type="component" value="Unassembled WGS sequence"/>
</dbReference>
<comment type="caution">
    <text evidence="1">The sequence shown here is derived from an EMBL/GenBank/DDBJ whole genome shotgun (WGS) entry which is preliminary data.</text>
</comment>
<dbReference type="SUPFAM" id="SSF48371">
    <property type="entry name" value="ARM repeat"/>
    <property type="match status" value="1"/>
</dbReference>
<dbReference type="InterPro" id="IPR049152">
    <property type="entry name" value="EFR3-like_ARM"/>
</dbReference>
<dbReference type="PANTHER" id="PTHR47766">
    <property type="entry name" value="PROTEIN EFR3"/>
    <property type="match status" value="1"/>
</dbReference>
<dbReference type="EMBL" id="JBCLYO010000008">
    <property type="protein sequence ID" value="KAL0086306.1"/>
    <property type="molecule type" value="Genomic_DNA"/>
</dbReference>
<name>A0ABR3B0L4_PHYBL</name>
<protein>
    <submittedName>
        <fullName evidence="1">Uncharacterized protein</fullName>
    </submittedName>
</protein>
<keyword evidence="2" id="KW-1185">Reference proteome</keyword>
<organism evidence="1 2">
    <name type="scientific">Phycomyces blakesleeanus</name>
    <dbReference type="NCBI Taxonomy" id="4837"/>
    <lineage>
        <taxon>Eukaryota</taxon>
        <taxon>Fungi</taxon>
        <taxon>Fungi incertae sedis</taxon>
        <taxon>Mucoromycota</taxon>
        <taxon>Mucoromycotina</taxon>
        <taxon>Mucoromycetes</taxon>
        <taxon>Mucorales</taxon>
        <taxon>Phycomycetaceae</taxon>
        <taxon>Phycomyces</taxon>
    </lineage>
</organism>
<dbReference type="InterPro" id="IPR039786">
    <property type="entry name" value="EFR3"/>
</dbReference>